<dbReference type="PANTHER" id="PTHR23033">
    <property type="entry name" value="BETA1,3-GALACTOSYLTRANSFERASE"/>
    <property type="match status" value="1"/>
</dbReference>
<evidence type="ECO:0000256" key="6">
    <source>
        <dbReference type="ARBA" id="ARBA00022679"/>
    </source>
</evidence>
<evidence type="ECO:0000259" key="13">
    <source>
        <dbReference type="Pfam" id="PF02434"/>
    </source>
</evidence>
<keyword evidence="5" id="KW-0328">Glycosyltransferase</keyword>
<dbReference type="Pfam" id="PF00024">
    <property type="entry name" value="PAN_1"/>
    <property type="match status" value="1"/>
</dbReference>
<evidence type="ECO:0000256" key="3">
    <source>
        <dbReference type="ARBA" id="ARBA00006462"/>
    </source>
</evidence>
<dbReference type="EMBL" id="JAQIZZ010000008">
    <property type="protein sequence ID" value="KAJ5526088.1"/>
    <property type="molecule type" value="Genomic_DNA"/>
</dbReference>
<keyword evidence="15" id="KW-1185">Reference proteome</keyword>
<sequence length="481" mass="54450">MMSTPTFQTTKPLTRLFSATKFKLLAVFLALATTLLFASYGWKKSLNHDLPSLPAEKKEPEPDFWNWQTITHFQKYKSKGPFTADDLCADFPSNILERVQVVLKTGATESADRIDASMDSVTHCISNLLVVSDRATELHGHRVHDVLADLAPLADKLNLTDFKTYKALQNGDKNIGGQDGWRLDRYKFLPMIERAKEANPTAEWFVFIETDTYLFWDNLFRLLDQYDPTVPLYFGSPSPGFWLENEQRVWFAYGGSGFVLSRAAVENLTERRTGEFGEYLEPSVSERYMEVVDRDCCGDSVLGFALYQKGINISGLWPMFNAHSLHGIPFDAKHWCQPVISLHKSLLPDMTGLAKWESKRDRTYPILYSDLTDYLQLGTLPDKVDWDNGDFGGHVEPPESAAHGSLSACRQACEESDSCLSFTWSSSGQCIFVRSIRLGAGKKVPPNELTAGWDNSGIQRWRESNTCEAPMWMKPSIKRIF</sequence>
<evidence type="ECO:0000313" key="14">
    <source>
        <dbReference type="EMBL" id="KAJ5526088.1"/>
    </source>
</evidence>
<evidence type="ECO:0000256" key="8">
    <source>
        <dbReference type="ARBA" id="ARBA00022741"/>
    </source>
</evidence>
<evidence type="ECO:0000256" key="2">
    <source>
        <dbReference type="ARBA" id="ARBA00004922"/>
    </source>
</evidence>
<dbReference type="GO" id="GO:0000166">
    <property type="term" value="F:nucleotide binding"/>
    <property type="evidence" value="ECO:0007669"/>
    <property type="project" value="UniProtKB-KW"/>
</dbReference>
<evidence type="ECO:0000259" key="12">
    <source>
        <dbReference type="Pfam" id="PF00024"/>
    </source>
</evidence>
<reference evidence="14 15" key="1">
    <citation type="journal article" date="2023" name="IMA Fungus">
        <title>Comparative genomic study of the Penicillium genus elucidates a diverse pangenome and 15 lateral gene transfer events.</title>
        <authorList>
            <person name="Petersen C."/>
            <person name="Sorensen T."/>
            <person name="Nielsen M.R."/>
            <person name="Sondergaard T.E."/>
            <person name="Sorensen J.L."/>
            <person name="Fitzpatrick D.A."/>
            <person name="Frisvad J.C."/>
            <person name="Nielsen K.L."/>
        </authorList>
    </citation>
    <scope>NUCLEOTIDE SEQUENCE [LARGE SCALE GENOMIC DNA]</scope>
    <source>
        <strain evidence="14 15">IBT 35679</strain>
    </source>
</reference>
<evidence type="ECO:0000256" key="1">
    <source>
        <dbReference type="ARBA" id="ARBA00004606"/>
    </source>
</evidence>
<keyword evidence="7" id="KW-0812">Transmembrane</keyword>
<dbReference type="GO" id="GO:0016020">
    <property type="term" value="C:membrane"/>
    <property type="evidence" value="ECO:0007669"/>
    <property type="project" value="UniProtKB-SubCell"/>
</dbReference>
<dbReference type="GO" id="GO:0016263">
    <property type="term" value="F:glycoprotein-N-acetylgalactosamine 3-beta-galactosyltransferase activity"/>
    <property type="evidence" value="ECO:0007669"/>
    <property type="project" value="UniProtKB-EC"/>
</dbReference>
<dbReference type="AlphaFoldDB" id="A0AAD6CMZ6"/>
<feature type="domain" description="Fringe-like glycosyltransferase" evidence="13">
    <location>
        <begin position="196"/>
        <end position="269"/>
    </location>
</feature>
<protein>
    <recommendedName>
        <fullName evidence="4">N-acetylgalactosaminide beta-1,3-galactosyltransferase</fullName>
        <ecNumber evidence="4">2.4.1.122</ecNumber>
    </recommendedName>
</protein>
<feature type="domain" description="Apple" evidence="12">
    <location>
        <begin position="397"/>
        <end position="434"/>
    </location>
</feature>
<evidence type="ECO:0000313" key="15">
    <source>
        <dbReference type="Proteomes" id="UP001220324"/>
    </source>
</evidence>
<dbReference type="Proteomes" id="UP001220324">
    <property type="component" value="Unassembled WGS sequence"/>
</dbReference>
<dbReference type="InterPro" id="IPR003378">
    <property type="entry name" value="Fringe-like_glycosylTrfase"/>
</dbReference>
<keyword evidence="11" id="KW-0472">Membrane</keyword>
<keyword evidence="9" id="KW-0735">Signal-anchor</keyword>
<comment type="subcellular location">
    <subcellularLocation>
        <location evidence="1">Membrane</location>
        <topology evidence="1">Single-pass type II membrane protein</topology>
    </subcellularLocation>
</comment>
<keyword evidence="10" id="KW-1133">Transmembrane helix</keyword>
<evidence type="ECO:0000256" key="4">
    <source>
        <dbReference type="ARBA" id="ARBA00012557"/>
    </source>
</evidence>
<dbReference type="InterPro" id="IPR003609">
    <property type="entry name" value="Pan_app"/>
</dbReference>
<evidence type="ECO:0000256" key="5">
    <source>
        <dbReference type="ARBA" id="ARBA00022676"/>
    </source>
</evidence>
<proteinExistence type="inferred from homology"/>
<evidence type="ECO:0000256" key="9">
    <source>
        <dbReference type="ARBA" id="ARBA00022968"/>
    </source>
</evidence>
<dbReference type="Pfam" id="PF02434">
    <property type="entry name" value="Fringe"/>
    <property type="match status" value="1"/>
</dbReference>
<name>A0AAD6CMZ6_9EURO</name>
<accession>A0AAD6CMZ6</accession>
<evidence type="ECO:0000256" key="7">
    <source>
        <dbReference type="ARBA" id="ARBA00022692"/>
    </source>
</evidence>
<keyword evidence="6" id="KW-0808">Transferase</keyword>
<gene>
    <name evidence="14" type="ORF">N7494_012738</name>
</gene>
<dbReference type="PANTHER" id="PTHR23033:SF43">
    <property type="entry name" value="APPLE DOMAIN-CONTAINING PROTEIN"/>
    <property type="match status" value="1"/>
</dbReference>
<dbReference type="EC" id="2.4.1.122" evidence="4"/>
<dbReference type="InterPro" id="IPR026050">
    <property type="entry name" value="C1GALT1/C1GALT1_chp1"/>
</dbReference>
<comment type="similarity">
    <text evidence="3">Belongs to the glycosyltransferase 31 family. Beta3-Gal-T subfamily.</text>
</comment>
<keyword evidence="8" id="KW-0547">Nucleotide-binding</keyword>
<dbReference type="Gene3D" id="3.90.550.50">
    <property type="match status" value="1"/>
</dbReference>
<comment type="pathway">
    <text evidence="2">Protein modification; protein glycosylation.</text>
</comment>
<organism evidence="14 15">
    <name type="scientific">Penicillium frequentans</name>
    <dbReference type="NCBI Taxonomy" id="3151616"/>
    <lineage>
        <taxon>Eukaryota</taxon>
        <taxon>Fungi</taxon>
        <taxon>Dikarya</taxon>
        <taxon>Ascomycota</taxon>
        <taxon>Pezizomycotina</taxon>
        <taxon>Eurotiomycetes</taxon>
        <taxon>Eurotiomycetidae</taxon>
        <taxon>Eurotiales</taxon>
        <taxon>Aspergillaceae</taxon>
        <taxon>Penicillium</taxon>
    </lineage>
</organism>
<evidence type="ECO:0000256" key="10">
    <source>
        <dbReference type="ARBA" id="ARBA00022989"/>
    </source>
</evidence>
<comment type="caution">
    <text evidence="14">The sequence shown here is derived from an EMBL/GenBank/DDBJ whole genome shotgun (WGS) entry which is preliminary data.</text>
</comment>
<evidence type="ECO:0000256" key="11">
    <source>
        <dbReference type="ARBA" id="ARBA00023136"/>
    </source>
</evidence>